<gene>
    <name evidence="1" type="ORF">LACBIDRAFT_324314</name>
</gene>
<dbReference type="AlphaFoldDB" id="B0D1F0"/>
<organism evidence="2">
    <name type="scientific">Laccaria bicolor (strain S238N-H82 / ATCC MYA-4686)</name>
    <name type="common">Bicoloured deceiver</name>
    <name type="synonym">Laccaria laccata var. bicolor</name>
    <dbReference type="NCBI Taxonomy" id="486041"/>
    <lineage>
        <taxon>Eukaryota</taxon>
        <taxon>Fungi</taxon>
        <taxon>Dikarya</taxon>
        <taxon>Basidiomycota</taxon>
        <taxon>Agaricomycotina</taxon>
        <taxon>Agaricomycetes</taxon>
        <taxon>Agaricomycetidae</taxon>
        <taxon>Agaricales</taxon>
        <taxon>Agaricineae</taxon>
        <taxon>Hydnangiaceae</taxon>
        <taxon>Laccaria</taxon>
    </lineage>
</organism>
<dbReference type="GeneID" id="6073410"/>
<sequence length="253" mass="28685">MPYLANRHPDCSRLFCAGKPSFTPFFGPPELAKRSRIGYASPSSAWYGQNEHISSVLGEILVVPFVLWLVLNPRSTRFWEAFIRVKRTSGSRVTAPSLQQPLTCDLFMSYLANRRPDRAHLFCVRKPSFTPFFGLPELAKRSSIGGASPSSAWYDQDEHISSVLGEIFVVPFALCFWVSPLYLDNHGSSRYANYTVGKASFVAFERVFDLQERARNHYAMLKHIFGYLRISPLFGVLRLDWRTLMGRGDTSTG</sequence>
<accession>B0D1F0</accession>
<protein>
    <submittedName>
        <fullName evidence="1">Predicted protein</fullName>
    </submittedName>
</protein>
<dbReference type="HOGENOM" id="CLU_1098645_0_0_1"/>
<reference evidence="1 2" key="1">
    <citation type="journal article" date="2008" name="Nature">
        <title>The genome of Laccaria bicolor provides insights into mycorrhizal symbiosis.</title>
        <authorList>
            <person name="Martin F."/>
            <person name="Aerts A."/>
            <person name="Ahren D."/>
            <person name="Brun A."/>
            <person name="Danchin E.G.J."/>
            <person name="Duchaussoy F."/>
            <person name="Gibon J."/>
            <person name="Kohler A."/>
            <person name="Lindquist E."/>
            <person name="Pereda V."/>
            <person name="Salamov A."/>
            <person name="Shapiro H.J."/>
            <person name="Wuyts J."/>
            <person name="Blaudez D."/>
            <person name="Buee M."/>
            <person name="Brokstein P."/>
            <person name="Canbaeck B."/>
            <person name="Cohen D."/>
            <person name="Courty P.E."/>
            <person name="Coutinho P.M."/>
            <person name="Delaruelle C."/>
            <person name="Detter J.C."/>
            <person name="Deveau A."/>
            <person name="DiFazio S."/>
            <person name="Duplessis S."/>
            <person name="Fraissinet-Tachet L."/>
            <person name="Lucic E."/>
            <person name="Frey-Klett P."/>
            <person name="Fourrey C."/>
            <person name="Feussner I."/>
            <person name="Gay G."/>
            <person name="Grimwood J."/>
            <person name="Hoegger P.J."/>
            <person name="Jain P."/>
            <person name="Kilaru S."/>
            <person name="Labbe J."/>
            <person name="Lin Y.C."/>
            <person name="Legue V."/>
            <person name="Le Tacon F."/>
            <person name="Marmeisse R."/>
            <person name="Melayah D."/>
            <person name="Montanini B."/>
            <person name="Muratet M."/>
            <person name="Nehls U."/>
            <person name="Niculita-Hirzel H."/>
            <person name="Oudot-Le Secq M.P."/>
            <person name="Peter M."/>
            <person name="Quesneville H."/>
            <person name="Rajashekar B."/>
            <person name="Reich M."/>
            <person name="Rouhier N."/>
            <person name="Schmutz J."/>
            <person name="Yin T."/>
            <person name="Chalot M."/>
            <person name="Henrissat B."/>
            <person name="Kuees U."/>
            <person name="Lucas S."/>
            <person name="Van de Peer Y."/>
            <person name="Podila G.K."/>
            <person name="Polle A."/>
            <person name="Pukkila P.J."/>
            <person name="Richardson P.M."/>
            <person name="Rouze P."/>
            <person name="Sanders I.R."/>
            <person name="Stajich J.E."/>
            <person name="Tunlid A."/>
            <person name="Tuskan G."/>
            <person name="Grigoriev I.V."/>
        </authorList>
    </citation>
    <scope>NUCLEOTIDE SEQUENCE [LARGE SCALE GENOMIC DNA]</scope>
    <source>
        <strain evidence="2">S238N-H82 / ATCC MYA-4686</strain>
    </source>
</reference>
<dbReference type="RefSeq" id="XP_001877883.1">
    <property type="nucleotide sequence ID" value="XM_001877848.1"/>
</dbReference>
<name>B0D1F0_LACBS</name>
<evidence type="ECO:0000313" key="2">
    <source>
        <dbReference type="Proteomes" id="UP000001194"/>
    </source>
</evidence>
<dbReference type="InParanoid" id="B0D1F0"/>
<proteinExistence type="predicted"/>
<dbReference type="EMBL" id="DS547095">
    <property type="protein sequence ID" value="EDR11986.1"/>
    <property type="molecule type" value="Genomic_DNA"/>
</dbReference>
<dbReference type="Proteomes" id="UP000001194">
    <property type="component" value="Unassembled WGS sequence"/>
</dbReference>
<evidence type="ECO:0000313" key="1">
    <source>
        <dbReference type="EMBL" id="EDR11986.1"/>
    </source>
</evidence>
<keyword evidence="2" id="KW-1185">Reference proteome</keyword>
<dbReference type="KEGG" id="lbc:LACBIDRAFT_324314"/>